<proteinExistence type="predicted"/>
<name>A0A811N2I6_9POAL</name>
<dbReference type="AlphaFoldDB" id="A0A811N2I6"/>
<dbReference type="Proteomes" id="UP000604825">
    <property type="component" value="Unassembled WGS sequence"/>
</dbReference>
<dbReference type="PANTHER" id="PTHR44947">
    <property type="entry name" value="OS05G0501001 PROTEIN"/>
    <property type="match status" value="1"/>
</dbReference>
<dbReference type="PANTHER" id="PTHR44947:SF1">
    <property type="entry name" value="OS11G0303800 PROTEIN"/>
    <property type="match status" value="1"/>
</dbReference>
<dbReference type="EMBL" id="CAJGYO010000002">
    <property type="protein sequence ID" value="CAD6214852.1"/>
    <property type="molecule type" value="Genomic_DNA"/>
</dbReference>
<organism evidence="1 2">
    <name type="scientific">Miscanthus lutarioriparius</name>
    <dbReference type="NCBI Taxonomy" id="422564"/>
    <lineage>
        <taxon>Eukaryota</taxon>
        <taxon>Viridiplantae</taxon>
        <taxon>Streptophyta</taxon>
        <taxon>Embryophyta</taxon>
        <taxon>Tracheophyta</taxon>
        <taxon>Spermatophyta</taxon>
        <taxon>Magnoliopsida</taxon>
        <taxon>Liliopsida</taxon>
        <taxon>Poales</taxon>
        <taxon>Poaceae</taxon>
        <taxon>PACMAD clade</taxon>
        <taxon>Panicoideae</taxon>
        <taxon>Andropogonodae</taxon>
        <taxon>Andropogoneae</taxon>
        <taxon>Saccharinae</taxon>
        <taxon>Miscanthus</taxon>
    </lineage>
</organism>
<protein>
    <submittedName>
        <fullName evidence="1">Uncharacterized protein</fullName>
    </submittedName>
</protein>
<dbReference type="OrthoDB" id="1418084at2759"/>
<reference evidence="1" key="1">
    <citation type="submission" date="2020-10" db="EMBL/GenBank/DDBJ databases">
        <authorList>
            <person name="Han B."/>
            <person name="Lu T."/>
            <person name="Zhao Q."/>
            <person name="Huang X."/>
            <person name="Zhao Y."/>
        </authorList>
    </citation>
    <scope>NUCLEOTIDE SEQUENCE</scope>
</reference>
<sequence>MARDFFLRRRLAPALPPSGFAPNQSIPNPISRLPLPVSQMPGPVLLVCGGAASIWWQQWCRSLPNSTVSKYVGYPSPGGFVNFINQPQFLVAHPGENFHLVRLTQAFNPFSPTPQTPCGKGTPPAAAPPPPPVERVVNIDNDEDDVETSRTAKKRHWTLDEEERLASAWLNTSKDLIYGNDKSRENTFWGQISDLFNKNILKGTLTN</sequence>
<gene>
    <name evidence="1" type="ORF">NCGR_LOCUS10137</name>
</gene>
<evidence type="ECO:0000313" key="1">
    <source>
        <dbReference type="EMBL" id="CAD6214852.1"/>
    </source>
</evidence>
<keyword evidence="2" id="KW-1185">Reference proteome</keyword>
<accession>A0A811N2I6</accession>
<comment type="caution">
    <text evidence="1">The sequence shown here is derived from an EMBL/GenBank/DDBJ whole genome shotgun (WGS) entry which is preliminary data.</text>
</comment>
<evidence type="ECO:0000313" key="2">
    <source>
        <dbReference type="Proteomes" id="UP000604825"/>
    </source>
</evidence>